<dbReference type="Pfam" id="PF13426">
    <property type="entry name" value="PAS_9"/>
    <property type="match status" value="1"/>
</dbReference>
<name>A0A0U1NRK8_9BACI</name>
<gene>
    <name evidence="12" type="ORF">BN000_00581</name>
</gene>
<feature type="domain" description="Histidine kinase" evidence="10">
    <location>
        <begin position="281"/>
        <end position="487"/>
    </location>
</feature>
<keyword evidence="6 12" id="KW-0418">Kinase</keyword>
<evidence type="ECO:0000259" key="11">
    <source>
        <dbReference type="PROSITE" id="PS50112"/>
    </source>
</evidence>
<dbReference type="InterPro" id="IPR036890">
    <property type="entry name" value="HATPase_C_sf"/>
</dbReference>
<dbReference type="CDD" id="cd00082">
    <property type="entry name" value="HisKA"/>
    <property type="match status" value="1"/>
</dbReference>
<evidence type="ECO:0000256" key="5">
    <source>
        <dbReference type="ARBA" id="ARBA00022741"/>
    </source>
</evidence>
<dbReference type="Proteomes" id="UP000199087">
    <property type="component" value="Unassembled WGS sequence"/>
</dbReference>
<dbReference type="Pfam" id="PF00989">
    <property type="entry name" value="PAS"/>
    <property type="match status" value="1"/>
</dbReference>
<evidence type="ECO:0000256" key="1">
    <source>
        <dbReference type="ARBA" id="ARBA00000085"/>
    </source>
</evidence>
<evidence type="ECO:0000256" key="3">
    <source>
        <dbReference type="ARBA" id="ARBA00022553"/>
    </source>
</evidence>
<dbReference type="EC" id="2.7.13.3" evidence="2"/>
<dbReference type="SUPFAM" id="SSF55785">
    <property type="entry name" value="PYP-like sensor domain (PAS domain)"/>
    <property type="match status" value="2"/>
</dbReference>
<keyword evidence="9" id="KW-0902">Two-component regulatory system</keyword>
<dbReference type="EMBL" id="CVRB01000001">
    <property type="protein sequence ID" value="CRK80693.1"/>
    <property type="molecule type" value="Genomic_DNA"/>
</dbReference>
<protein>
    <recommendedName>
        <fullName evidence="2">histidine kinase</fullName>
        <ecNumber evidence="2">2.7.13.3</ecNumber>
    </recommendedName>
</protein>
<reference evidence="13" key="1">
    <citation type="submission" date="2015-05" db="EMBL/GenBank/DDBJ databases">
        <authorList>
            <person name="Urmite Genomes"/>
        </authorList>
    </citation>
    <scope>NUCLEOTIDE SEQUENCE [LARGE SCALE GENOMIC DNA]</scope>
    <source>
        <strain evidence="13">LF1</strain>
    </source>
</reference>
<feature type="domain" description="PAS" evidence="11">
    <location>
        <begin position="146"/>
        <end position="218"/>
    </location>
</feature>
<dbReference type="GO" id="GO:0006355">
    <property type="term" value="P:regulation of DNA-templated transcription"/>
    <property type="evidence" value="ECO:0007669"/>
    <property type="project" value="InterPro"/>
</dbReference>
<keyword evidence="4" id="KW-0808">Transferase</keyword>
<evidence type="ECO:0000256" key="7">
    <source>
        <dbReference type="ARBA" id="ARBA00022840"/>
    </source>
</evidence>
<dbReference type="Gene3D" id="1.10.287.130">
    <property type="match status" value="1"/>
</dbReference>
<organism evidence="12 13">
    <name type="scientific">Neobacillus massiliamazoniensis</name>
    <dbReference type="NCBI Taxonomy" id="1499688"/>
    <lineage>
        <taxon>Bacteria</taxon>
        <taxon>Bacillati</taxon>
        <taxon>Bacillota</taxon>
        <taxon>Bacilli</taxon>
        <taxon>Bacillales</taxon>
        <taxon>Bacillaceae</taxon>
        <taxon>Neobacillus</taxon>
    </lineage>
</organism>
<sequence length="492" mass="56650">MKRQINQDEEIPIHNGSIELNEGQSNLDKDIKESLLIDVFQHAMDAMIIYNKDGRIIEANTAFCSIMKEERVHILGKTLEEIQLQQILDEVNHIGTEKRHIVIRLKNGEEKHLEFSAKINSLAGYVITIFRDNSERYQMEKDLHVSEQKFRRIFEDSINCLALWNDQLRIVDINSTGEKMFGLSKEKLKGQLLFEVIGNQKENKSKILHHISQVLQFGNHTTTVSFETNTGEKRQFEFSSKREIVEGLNFTIIEDISEKIEMQEQLRKSDRLNVIGELAAGIAHEIRNPMTSLKGFIQLLENSIKAEHALYYQVITSELARIDSIINEFLILAKPQVIRFQEMDINQIMKETVDLLNAQAVLYNVQFKIHYDSSLPSIYCEPNQLKKVFINIIKNAIEVMPNGGNITITTKRMESNQVHISIQDEGEGISKDRVKKLGEPFYTTKERGTGLGLMVSYKIIEEHQGLIQIESELGKGSIFHIFLPLDLKQRMK</sequence>
<dbReference type="InterPro" id="IPR004358">
    <property type="entry name" value="Sig_transdc_His_kin-like_C"/>
</dbReference>
<dbReference type="InterPro" id="IPR013767">
    <property type="entry name" value="PAS_fold"/>
</dbReference>
<dbReference type="SUPFAM" id="SSF47384">
    <property type="entry name" value="Homodimeric domain of signal transducing histidine kinase"/>
    <property type="match status" value="1"/>
</dbReference>
<dbReference type="NCBIfam" id="TIGR00229">
    <property type="entry name" value="sensory_box"/>
    <property type="match status" value="2"/>
</dbReference>
<comment type="catalytic activity">
    <reaction evidence="1">
        <text>ATP + protein L-histidine = ADP + protein N-phospho-L-histidine.</text>
        <dbReference type="EC" id="2.7.13.3"/>
    </reaction>
</comment>
<dbReference type="InterPro" id="IPR003661">
    <property type="entry name" value="HisK_dim/P_dom"/>
</dbReference>
<dbReference type="PRINTS" id="PR00344">
    <property type="entry name" value="BCTRLSENSOR"/>
</dbReference>
<evidence type="ECO:0000313" key="13">
    <source>
        <dbReference type="Proteomes" id="UP000199087"/>
    </source>
</evidence>
<dbReference type="InterPro" id="IPR000014">
    <property type="entry name" value="PAS"/>
</dbReference>
<dbReference type="InterPro" id="IPR003594">
    <property type="entry name" value="HATPase_dom"/>
</dbReference>
<evidence type="ECO:0000256" key="2">
    <source>
        <dbReference type="ARBA" id="ARBA00012438"/>
    </source>
</evidence>
<dbReference type="FunFam" id="1.10.287.130:FF:000040">
    <property type="entry name" value="PAS domain-containing sensor histidine kinase"/>
    <property type="match status" value="1"/>
</dbReference>
<dbReference type="SMART" id="SM00388">
    <property type="entry name" value="HisKA"/>
    <property type="match status" value="1"/>
</dbReference>
<dbReference type="InterPro" id="IPR035965">
    <property type="entry name" value="PAS-like_dom_sf"/>
</dbReference>
<keyword evidence="8" id="KW-0749">Sporulation</keyword>
<evidence type="ECO:0000256" key="9">
    <source>
        <dbReference type="ARBA" id="ARBA00023012"/>
    </source>
</evidence>
<evidence type="ECO:0000259" key="10">
    <source>
        <dbReference type="PROSITE" id="PS50109"/>
    </source>
</evidence>
<evidence type="ECO:0000256" key="6">
    <source>
        <dbReference type="ARBA" id="ARBA00022777"/>
    </source>
</evidence>
<dbReference type="SMART" id="SM00387">
    <property type="entry name" value="HATPase_c"/>
    <property type="match status" value="1"/>
</dbReference>
<dbReference type="InterPro" id="IPR036097">
    <property type="entry name" value="HisK_dim/P_sf"/>
</dbReference>
<dbReference type="PANTHER" id="PTHR43065:SF34">
    <property type="entry name" value="SPORULATION KINASE A"/>
    <property type="match status" value="1"/>
</dbReference>
<dbReference type="PANTHER" id="PTHR43065">
    <property type="entry name" value="SENSOR HISTIDINE KINASE"/>
    <property type="match status" value="1"/>
</dbReference>
<dbReference type="PROSITE" id="PS50112">
    <property type="entry name" value="PAS"/>
    <property type="match status" value="1"/>
</dbReference>
<dbReference type="GO" id="GO:0000155">
    <property type="term" value="F:phosphorelay sensor kinase activity"/>
    <property type="evidence" value="ECO:0007669"/>
    <property type="project" value="InterPro"/>
</dbReference>
<dbReference type="SMART" id="SM00091">
    <property type="entry name" value="PAS"/>
    <property type="match status" value="2"/>
</dbReference>
<keyword evidence="3" id="KW-0597">Phosphoprotein</keyword>
<keyword evidence="7" id="KW-0067">ATP-binding</keyword>
<dbReference type="GO" id="GO:0005524">
    <property type="term" value="F:ATP binding"/>
    <property type="evidence" value="ECO:0007669"/>
    <property type="project" value="UniProtKB-KW"/>
</dbReference>
<keyword evidence="13" id="KW-1185">Reference proteome</keyword>
<evidence type="ECO:0000313" key="12">
    <source>
        <dbReference type="EMBL" id="CRK80693.1"/>
    </source>
</evidence>
<dbReference type="Gene3D" id="3.30.450.20">
    <property type="entry name" value="PAS domain"/>
    <property type="match status" value="2"/>
</dbReference>
<dbReference type="GO" id="GO:0030435">
    <property type="term" value="P:sporulation resulting in formation of a cellular spore"/>
    <property type="evidence" value="ECO:0007669"/>
    <property type="project" value="UniProtKB-KW"/>
</dbReference>
<dbReference type="PROSITE" id="PS50109">
    <property type="entry name" value="HIS_KIN"/>
    <property type="match status" value="1"/>
</dbReference>
<dbReference type="CDD" id="cd00130">
    <property type="entry name" value="PAS"/>
    <property type="match status" value="2"/>
</dbReference>
<dbReference type="SUPFAM" id="SSF55874">
    <property type="entry name" value="ATPase domain of HSP90 chaperone/DNA topoisomerase II/histidine kinase"/>
    <property type="match status" value="1"/>
</dbReference>
<dbReference type="Gene3D" id="3.30.565.10">
    <property type="entry name" value="Histidine kinase-like ATPase, C-terminal domain"/>
    <property type="match status" value="1"/>
</dbReference>
<evidence type="ECO:0000256" key="8">
    <source>
        <dbReference type="ARBA" id="ARBA00022969"/>
    </source>
</evidence>
<dbReference type="RefSeq" id="WP_090630574.1">
    <property type="nucleotide sequence ID" value="NZ_CVRB01000001.1"/>
</dbReference>
<dbReference type="AlphaFoldDB" id="A0A0U1NRK8"/>
<dbReference type="Pfam" id="PF02518">
    <property type="entry name" value="HATPase_c"/>
    <property type="match status" value="1"/>
</dbReference>
<accession>A0A0U1NRK8</accession>
<dbReference type="STRING" id="1499688.BN000_00581"/>
<dbReference type="Pfam" id="PF00512">
    <property type="entry name" value="HisKA"/>
    <property type="match status" value="1"/>
</dbReference>
<evidence type="ECO:0000256" key="4">
    <source>
        <dbReference type="ARBA" id="ARBA00022679"/>
    </source>
</evidence>
<keyword evidence="5" id="KW-0547">Nucleotide-binding</keyword>
<proteinExistence type="predicted"/>
<dbReference type="InterPro" id="IPR005467">
    <property type="entry name" value="His_kinase_dom"/>
</dbReference>